<evidence type="ECO:0000313" key="3">
    <source>
        <dbReference type="Proteomes" id="UP001177003"/>
    </source>
</evidence>
<dbReference type="Proteomes" id="UP001177003">
    <property type="component" value="Chromosome 6"/>
</dbReference>
<proteinExistence type="predicted"/>
<evidence type="ECO:0000256" key="1">
    <source>
        <dbReference type="SAM" id="MobiDB-lite"/>
    </source>
</evidence>
<sequence>MLDMLNETFNKEEDNSKSISAIEKQLEHIAEQLNQQPSDSISDSTQGNEVSFLCSDKIVHKSTPPELELVMEDYVSLDDQETESMLESKQAVTELENYNEEFHLLEASKVGEGSVEAGITSYPTTFKKPEPQLLDMMDSKKTKHIQTTKCHH</sequence>
<reference evidence="2" key="1">
    <citation type="submission" date="2023-04" db="EMBL/GenBank/DDBJ databases">
        <authorList>
            <person name="Vijverberg K."/>
            <person name="Xiong W."/>
            <person name="Schranz E."/>
        </authorList>
    </citation>
    <scope>NUCLEOTIDE SEQUENCE</scope>
</reference>
<evidence type="ECO:0000313" key="2">
    <source>
        <dbReference type="EMBL" id="CAI9291975.1"/>
    </source>
</evidence>
<feature type="region of interest" description="Disordered" evidence="1">
    <location>
        <begin position="1"/>
        <end position="21"/>
    </location>
</feature>
<accession>A0AA35ZG49</accession>
<organism evidence="2 3">
    <name type="scientific">Lactuca saligna</name>
    <name type="common">Willowleaf lettuce</name>
    <dbReference type="NCBI Taxonomy" id="75948"/>
    <lineage>
        <taxon>Eukaryota</taxon>
        <taxon>Viridiplantae</taxon>
        <taxon>Streptophyta</taxon>
        <taxon>Embryophyta</taxon>
        <taxon>Tracheophyta</taxon>
        <taxon>Spermatophyta</taxon>
        <taxon>Magnoliopsida</taxon>
        <taxon>eudicotyledons</taxon>
        <taxon>Gunneridae</taxon>
        <taxon>Pentapetalae</taxon>
        <taxon>asterids</taxon>
        <taxon>campanulids</taxon>
        <taxon>Asterales</taxon>
        <taxon>Asteraceae</taxon>
        <taxon>Cichorioideae</taxon>
        <taxon>Cichorieae</taxon>
        <taxon>Lactucinae</taxon>
        <taxon>Lactuca</taxon>
    </lineage>
</organism>
<protein>
    <submittedName>
        <fullName evidence="2">Uncharacterized protein</fullName>
    </submittedName>
</protein>
<name>A0AA35ZG49_LACSI</name>
<keyword evidence="3" id="KW-1185">Reference proteome</keyword>
<dbReference type="EMBL" id="OX465082">
    <property type="protein sequence ID" value="CAI9291975.1"/>
    <property type="molecule type" value="Genomic_DNA"/>
</dbReference>
<gene>
    <name evidence="2" type="ORF">LSALG_LOCUS31082</name>
</gene>
<dbReference type="AlphaFoldDB" id="A0AA35ZG49"/>